<evidence type="ECO:0000256" key="2">
    <source>
        <dbReference type="ARBA" id="ARBA00022679"/>
    </source>
</evidence>
<dbReference type="RefSeq" id="WP_073826134.1">
    <property type="nucleotide sequence ID" value="NZ_MQVS01000014.1"/>
</dbReference>
<dbReference type="InterPro" id="IPR002139">
    <property type="entry name" value="Ribo/fructo_kinase"/>
</dbReference>
<dbReference type="OrthoDB" id="9795789at2"/>
<dbReference type="InterPro" id="IPR050306">
    <property type="entry name" value="PfkB_Carbo_kinase"/>
</dbReference>
<dbReference type="Gene3D" id="3.40.1190.20">
    <property type="match status" value="1"/>
</dbReference>
<name>A0A1Q5PTA7_9ACTO</name>
<dbReference type="PANTHER" id="PTHR43085">
    <property type="entry name" value="HEXOKINASE FAMILY MEMBER"/>
    <property type="match status" value="1"/>
</dbReference>
<evidence type="ECO:0000313" key="7">
    <source>
        <dbReference type="EMBL" id="OKL50837.1"/>
    </source>
</evidence>
<protein>
    <submittedName>
        <fullName evidence="7">Carbohydrate kinase</fullName>
    </submittedName>
</protein>
<dbReference type="InterPro" id="IPR002173">
    <property type="entry name" value="Carboh/pur_kinase_PfkB_CS"/>
</dbReference>
<evidence type="ECO:0000256" key="4">
    <source>
        <dbReference type="ARBA" id="ARBA00022777"/>
    </source>
</evidence>
<evidence type="ECO:0000259" key="6">
    <source>
        <dbReference type="Pfam" id="PF00294"/>
    </source>
</evidence>
<keyword evidence="8" id="KW-1185">Reference proteome</keyword>
<dbReference type="GO" id="GO:0006000">
    <property type="term" value="P:fructose metabolic process"/>
    <property type="evidence" value="ECO:0007669"/>
    <property type="project" value="UniProtKB-ARBA"/>
</dbReference>
<keyword evidence="2" id="KW-0808">Transferase</keyword>
<dbReference type="GO" id="GO:0005524">
    <property type="term" value="F:ATP binding"/>
    <property type="evidence" value="ECO:0007669"/>
    <property type="project" value="UniProtKB-KW"/>
</dbReference>
<dbReference type="PANTHER" id="PTHR43085:SF1">
    <property type="entry name" value="PSEUDOURIDINE KINASE-RELATED"/>
    <property type="match status" value="1"/>
</dbReference>
<dbReference type="Pfam" id="PF00294">
    <property type="entry name" value="PfkB"/>
    <property type="match status" value="1"/>
</dbReference>
<dbReference type="SUPFAM" id="SSF53613">
    <property type="entry name" value="Ribokinase-like"/>
    <property type="match status" value="1"/>
</dbReference>
<evidence type="ECO:0000256" key="5">
    <source>
        <dbReference type="ARBA" id="ARBA00022840"/>
    </source>
</evidence>
<comment type="caution">
    <text evidence="7">The sequence shown here is derived from an EMBL/GenBank/DDBJ whole genome shotgun (WGS) entry which is preliminary data.</text>
</comment>
<dbReference type="GO" id="GO:0008865">
    <property type="term" value="F:fructokinase activity"/>
    <property type="evidence" value="ECO:0007669"/>
    <property type="project" value="UniProtKB-ARBA"/>
</dbReference>
<proteinExistence type="inferred from homology"/>
<keyword evidence="3" id="KW-0547">Nucleotide-binding</keyword>
<keyword evidence="4 7" id="KW-0418">Kinase</keyword>
<organism evidence="7 8">
    <name type="scientific">Buchananella hordeovulneris</name>
    <dbReference type="NCBI Taxonomy" id="52770"/>
    <lineage>
        <taxon>Bacteria</taxon>
        <taxon>Bacillati</taxon>
        <taxon>Actinomycetota</taxon>
        <taxon>Actinomycetes</taxon>
        <taxon>Actinomycetales</taxon>
        <taxon>Actinomycetaceae</taxon>
        <taxon>Buchananella</taxon>
    </lineage>
</organism>
<dbReference type="InterPro" id="IPR011611">
    <property type="entry name" value="PfkB_dom"/>
</dbReference>
<dbReference type="PROSITE" id="PS00583">
    <property type="entry name" value="PFKB_KINASES_1"/>
    <property type="match status" value="1"/>
</dbReference>
<dbReference type="EMBL" id="MQVS01000014">
    <property type="protein sequence ID" value="OKL50837.1"/>
    <property type="molecule type" value="Genomic_DNA"/>
</dbReference>
<dbReference type="STRING" id="52770.BSZ40_10405"/>
<feature type="domain" description="Carbohydrate kinase PfkB" evidence="6">
    <location>
        <begin position="5"/>
        <end position="303"/>
    </location>
</feature>
<keyword evidence="5" id="KW-0067">ATP-binding</keyword>
<evidence type="ECO:0000256" key="1">
    <source>
        <dbReference type="ARBA" id="ARBA00010688"/>
    </source>
</evidence>
<dbReference type="PRINTS" id="PR00990">
    <property type="entry name" value="RIBOKINASE"/>
</dbReference>
<accession>A0A1Q5PTA7</accession>
<dbReference type="Proteomes" id="UP000185612">
    <property type="component" value="Unassembled WGS sequence"/>
</dbReference>
<dbReference type="AlphaFoldDB" id="A0A1Q5PTA7"/>
<comment type="similarity">
    <text evidence="1">Belongs to the carbohydrate kinase PfkB family.</text>
</comment>
<evidence type="ECO:0000256" key="3">
    <source>
        <dbReference type="ARBA" id="ARBA00022741"/>
    </source>
</evidence>
<gene>
    <name evidence="7" type="ORF">BSZ40_10405</name>
</gene>
<dbReference type="InParanoid" id="A0A1Q5PTA7"/>
<reference evidence="8" key="1">
    <citation type="submission" date="2016-12" db="EMBL/GenBank/DDBJ databases">
        <authorList>
            <person name="Meng X."/>
        </authorList>
    </citation>
    <scope>NUCLEOTIDE SEQUENCE [LARGE SCALE GENOMIC DNA]</scope>
    <source>
        <strain evidence="8">DSM 20732</strain>
    </source>
</reference>
<evidence type="ECO:0000313" key="8">
    <source>
        <dbReference type="Proteomes" id="UP000185612"/>
    </source>
</evidence>
<sequence>MTKQYALVIGEALIDIVERPAIPLAEIPGGSPANVALTMARLGRDSLLHTWIGPDAHGEAIKRHLEASGVRLTALSRGAERTSTAHARIGADNAATYDFTVEWAPAALPPLTPPPLVVHIGSFSAVAAPGDQVVAEAIRDCRASSTITYDPNVRPQLMGEAAAARAAISRLVALADVVKVSDEDLAWVAGDPAVDVEVTARAWLDLGPAIVVVTRGKAGALALAANGARVEVAADPTVQVVDTVGAGDSFMGGLNDALWRAGLLGADRRAALRSVDADVLQALLQRAAAVADITVSRAGANPPTAAEVDAALAPHD</sequence>
<dbReference type="InterPro" id="IPR029056">
    <property type="entry name" value="Ribokinase-like"/>
</dbReference>